<dbReference type="PIRSF" id="PIRSF002741">
    <property type="entry name" value="MppA"/>
    <property type="match status" value="1"/>
</dbReference>
<dbReference type="GO" id="GO:0015833">
    <property type="term" value="P:peptide transport"/>
    <property type="evidence" value="ECO:0007669"/>
    <property type="project" value="TreeGrafter"/>
</dbReference>
<dbReference type="InterPro" id="IPR030678">
    <property type="entry name" value="Peptide/Ni-bd"/>
</dbReference>
<dbReference type="Gene3D" id="3.10.105.10">
    <property type="entry name" value="Dipeptide-binding Protein, Domain 3"/>
    <property type="match status" value="1"/>
</dbReference>
<dbReference type="InterPro" id="IPR000914">
    <property type="entry name" value="SBP_5_dom"/>
</dbReference>
<proteinExistence type="predicted"/>
<dbReference type="AlphaFoldDB" id="A0A381UQX0"/>
<dbReference type="SUPFAM" id="SSF53850">
    <property type="entry name" value="Periplasmic binding protein-like II"/>
    <property type="match status" value="1"/>
</dbReference>
<feature type="domain" description="Solute-binding protein family 5" evidence="1">
    <location>
        <begin position="77"/>
        <end position="478"/>
    </location>
</feature>
<sequence length="572" mass="63091">MKQMKKKFVYGIALAAVLGIAGSVFAAERGRDGEVKLIYWQAPSTMNPYLSGGGKELEASSVVIEALARYDPDGNLVPWLVDQIPTIENGGVSQDLMSITWKISEGVKWSDGTPLTSADVSFTYDYCTHPDTGCTQSNYYNDIASIETPDARTVTINFTVAKPFPYAPFVSQQAPIIQKAQFEGCIGAKAHECTDQNFYPIGTGGFKVKDFKPNDVIIFEANENYRVAGKPAFHTVVFKGGGDAVSSARAVLETGEFDYAWNLQVAPEILTEMEKKGKGKVISAFGTYVERLMVNFTNPDPALGENRSEYMDGNNPHPFLSDYAVRRALSLAIERQILVDAGYGQAGVVACNVLSGPEIYRSDANEECKTQNIAEANRILDEAGWALGSDGVRAKDGVRISILYQTSTNAVRQDTQAFIKEMWKAIGVETELRNLSASVFFGGDPASPDTYQKFYTDIEMYTNGFSGTDPETYMSGWTCSEMAQKSNTWGGNNMPRWCNPEYDKLSATMAKTAAMSERIKLAKAMNDMLMQDYVMIPLIYRGSVSGQANSLKNVWMNGWDAETWNIADWERQ</sequence>
<evidence type="ECO:0000259" key="1">
    <source>
        <dbReference type="Pfam" id="PF00496"/>
    </source>
</evidence>
<accession>A0A381UQX0</accession>
<dbReference type="Pfam" id="PF00496">
    <property type="entry name" value="SBP_bac_5"/>
    <property type="match status" value="1"/>
</dbReference>
<name>A0A381UQX0_9ZZZZ</name>
<dbReference type="PANTHER" id="PTHR30290">
    <property type="entry name" value="PERIPLASMIC BINDING COMPONENT OF ABC TRANSPORTER"/>
    <property type="match status" value="1"/>
</dbReference>
<dbReference type="GO" id="GO:1904680">
    <property type="term" value="F:peptide transmembrane transporter activity"/>
    <property type="evidence" value="ECO:0007669"/>
    <property type="project" value="TreeGrafter"/>
</dbReference>
<dbReference type="GO" id="GO:0042597">
    <property type="term" value="C:periplasmic space"/>
    <property type="evidence" value="ECO:0007669"/>
    <property type="project" value="UniProtKB-ARBA"/>
</dbReference>
<protein>
    <recommendedName>
        <fullName evidence="1">Solute-binding protein family 5 domain-containing protein</fullName>
    </recommendedName>
</protein>
<gene>
    <name evidence="2" type="ORF">METZ01_LOCUS83413</name>
</gene>
<dbReference type="InterPro" id="IPR039424">
    <property type="entry name" value="SBP_5"/>
</dbReference>
<dbReference type="GO" id="GO:0043190">
    <property type="term" value="C:ATP-binding cassette (ABC) transporter complex"/>
    <property type="evidence" value="ECO:0007669"/>
    <property type="project" value="InterPro"/>
</dbReference>
<reference evidence="2" key="1">
    <citation type="submission" date="2018-05" db="EMBL/GenBank/DDBJ databases">
        <authorList>
            <person name="Lanie J.A."/>
            <person name="Ng W.-L."/>
            <person name="Kazmierczak K.M."/>
            <person name="Andrzejewski T.M."/>
            <person name="Davidsen T.M."/>
            <person name="Wayne K.J."/>
            <person name="Tettelin H."/>
            <person name="Glass J.I."/>
            <person name="Rusch D."/>
            <person name="Podicherti R."/>
            <person name="Tsui H.-C.T."/>
            <person name="Winkler M.E."/>
        </authorList>
    </citation>
    <scope>NUCLEOTIDE SEQUENCE</scope>
</reference>
<organism evidence="2">
    <name type="scientific">marine metagenome</name>
    <dbReference type="NCBI Taxonomy" id="408172"/>
    <lineage>
        <taxon>unclassified sequences</taxon>
        <taxon>metagenomes</taxon>
        <taxon>ecological metagenomes</taxon>
    </lineage>
</organism>
<dbReference type="CDD" id="cd08513">
    <property type="entry name" value="PBP2_thermophilic_Hb8_like"/>
    <property type="match status" value="1"/>
</dbReference>
<evidence type="ECO:0000313" key="2">
    <source>
        <dbReference type="EMBL" id="SVA30559.1"/>
    </source>
</evidence>
<dbReference type="EMBL" id="UINC01006946">
    <property type="protein sequence ID" value="SVA30559.1"/>
    <property type="molecule type" value="Genomic_DNA"/>
</dbReference>
<dbReference type="Gene3D" id="3.40.190.10">
    <property type="entry name" value="Periplasmic binding protein-like II"/>
    <property type="match status" value="1"/>
</dbReference>
<dbReference type="PANTHER" id="PTHR30290:SF65">
    <property type="entry name" value="MONOACYL PHOSPHATIDYLINOSITOL TETRAMANNOSIDE-BINDING PROTEIN LPQW-RELATED"/>
    <property type="match status" value="1"/>
</dbReference>